<accession>A0ABV3TNW4</accession>
<dbReference type="PANTHER" id="PTHR30161:SF1">
    <property type="entry name" value="FLAGELLAR BIOSYNTHESIS PROTEIN FLHA-RELATED"/>
    <property type="match status" value="1"/>
</dbReference>
<keyword evidence="5 8" id="KW-1133">Transmembrane helix</keyword>
<keyword evidence="6 8" id="KW-0472">Membrane</keyword>
<name>A0ABV3TNW4_9RHOB</name>
<keyword evidence="4 8" id="KW-0812">Transmembrane</keyword>
<evidence type="ECO:0000256" key="5">
    <source>
        <dbReference type="ARBA" id="ARBA00022989"/>
    </source>
</evidence>
<dbReference type="PANTHER" id="PTHR30161">
    <property type="entry name" value="FLAGELLAR EXPORT PROTEIN, MEMBRANE FLHA SUBUNIT-RELATED"/>
    <property type="match status" value="1"/>
</dbReference>
<feature type="compositionally biased region" description="Low complexity" evidence="7">
    <location>
        <begin position="349"/>
        <end position="360"/>
    </location>
</feature>
<evidence type="ECO:0000256" key="3">
    <source>
        <dbReference type="ARBA" id="ARBA00022475"/>
    </source>
</evidence>
<comment type="subcellular location">
    <subcellularLocation>
        <location evidence="1">Cell membrane</location>
        <topology evidence="1">Multi-pass membrane protein</topology>
    </subcellularLocation>
</comment>
<organism evidence="9 10">
    <name type="scientific">Thioclava arctica</name>
    <dbReference type="NCBI Taxonomy" id="3238301"/>
    <lineage>
        <taxon>Bacteria</taxon>
        <taxon>Pseudomonadati</taxon>
        <taxon>Pseudomonadota</taxon>
        <taxon>Alphaproteobacteria</taxon>
        <taxon>Rhodobacterales</taxon>
        <taxon>Paracoccaceae</taxon>
        <taxon>Thioclava</taxon>
    </lineage>
</organism>
<evidence type="ECO:0000256" key="7">
    <source>
        <dbReference type="SAM" id="MobiDB-lite"/>
    </source>
</evidence>
<evidence type="ECO:0000256" key="2">
    <source>
        <dbReference type="ARBA" id="ARBA00008835"/>
    </source>
</evidence>
<dbReference type="InterPro" id="IPR042196">
    <property type="entry name" value="FHIPEP_4"/>
</dbReference>
<comment type="similarity">
    <text evidence="2">Belongs to the FHIPEP (flagella/HR/invasion proteins export pore) family.</text>
</comment>
<proteinExistence type="inferred from homology"/>
<dbReference type="InterPro" id="IPR042193">
    <property type="entry name" value="FHIPEP_3"/>
</dbReference>
<keyword evidence="9" id="KW-0282">Flagellum</keyword>
<evidence type="ECO:0000256" key="1">
    <source>
        <dbReference type="ARBA" id="ARBA00004651"/>
    </source>
</evidence>
<dbReference type="Gene3D" id="1.10.8.540">
    <property type="entry name" value="FHIPEP family, domain 3"/>
    <property type="match status" value="1"/>
</dbReference>
<evidence type="ECO:0000256" key="6">
    <source>
        <dbReference type="ARBA" id="ARBA00023136"/>
    </source>
</evidence>
<comment type="caution">
    <text evidence="9">The sequence shown here is derived from an EMBL/GenBank/DDBJ whole genome shotgun (WGS) entry which is preliminary data.</text>
</comment>
<evidence type="ECO:0000256" key="8">
    <source>
        <dbReference type="SAM" id="Phobius"/>
    </source>
</evidence>
<feature type="transmembrane region" description="Helical" evidence="8">
    <location>
        <begin position="218"/>
        <end position="240"/>
    </location>
</feature>
<feature type="transmembrane region" description="Helical" evidence="8">
    <location>
        <begin position="52"/>
        <end position="74"/>
    </location>
</feature>
<keyword evidence="9" id="KW-0966">Cell projection</keyword>
<dbReference type="Pfam" id="PF00771">
    <property type="entry name" value="FHIPEP"/>
    <property type="match status" value="1"/>
</dbReference>
<keyword evidence="10" id="KW-1185">Reference proteome</keyword>
<reference evidence="9 10" key="1">
    <citation type="journal article" date="2011" name="Int. J. Syst. Evol. Microbiol.">
        <title>Zhongshania antarctica gen. nov., sp. nov. and Zhongshania guokunii sp. nov., gammaproteobacteria respectively isolated from coastal attached (fast) ice and surface seawater of the Antarctic.</title>
        <authorList>
            <person name="Li H.J."/>
            <person name="Zhang X.Y."/>
            <person name="Chen C.X."/>
            <person name="Zhang Y.J."/>
            <person name="Gao Z.M."/>
            <person name="Yu Y."/>
            <person name="Chen X.L."/>
            <person name="Chen B."/>
            <person name="Zhang Y.Z."/>
        </authorList>
    </citation>
    <scope>NUCLEOTIDE SEQUENCE [LARGE SCALE GENOMIC DNA]</scope>
    <source>
        <strain evidence="9 10">15-R06ZXC-3</strain>
    </source>
</reference>
<dbReference type="PIRSF" id="PIRSF005419">
    <property type="entry name" value="FlhA"/>
    <property type="match status" value="1"/>
</dbReference>
<evidence type="ECO:0000313" key="9">
    <source>
        <dbReference type="EMBL" id="MEX1663278.1"/>
    </source>
</evidence>
<evidence type="ECO:0000313" key="10">
    <source>
        <dbReference type="Proteomes" id="UP001557465"/>
    </source>
</evidence>
<protein>
    <submittedName>
        <fullName evidence="9">Flagellar biosynthesis protein FlhA</fullName>
    </submittedName>
</protein>
<feature type="transmembrane region" description="Helical" evidence="8">
    <location>
        <begin position="301"/>
        <end position="334"/>
    </location>
</feature>
<dbReference type="RefSeq" id="WP_368392846.1">
    <property type="nucleotide sequence ID" value="NZ_JBFRYC010000014.1"/>
</dbReference>
<dbReference type="PRINTS" id="PR00949">
    <property type="entry name" value="TYPE3IMAPROT"/>
</dbReference>
<dbReference type="EMBL" id="JBFRYC010000014">
    <property type="protein sequence ID" value="MEX1663278.1"/>
    <property type="molecule type" value="Genomic_DNA"/>
</dbReference>
<sequence>MFSNRFPKSFMPTPAVKPAISLPRPSITSWLAGPAIVGAVLTMLIVPLSPLAISLMFAVNIAAGLVILAAAIYVTEASDLLSFPSILLATTLMRLGLNVATARAILLNGYTGPGAAGSVVESFGRLVVGGNYVIGIIIFCILIVINFVVITKGSSRVAEVSARFMLDSLPGRQMAIDADVNAGTLSAKEAERRRGQLRAEADFFGAMDGASKFVRGDVVAAMVILVVNLVGGLLVGMLQHGLPLAVAAQSYTLLTIGDGVAAQIPSLTISIAAGLIVTRVSNGQNISNQIVGQISNHPEAMLVAGALLLILGLVPGMAHLPFLGFGAILGATGLRGVQRKRRAQEAETAEPAPAAADQKPAAVDVSSVQTVDPFGLDIGFALVPLIGEQAPGKPTLMTRLTAIRTRFSKQIGFVLPNIHIRDSEQVRPQEYRFVIRGGVIGRGEVFPGQMLAIETDNIIDRISGGRPAKEPVFGTDALWIGEAMVADAETAGYTVVDPSSVIATHLDAMLKRHAWEMLGRGEVEEIVGHYARSHPKLIEDLRARYQMGMVRQVLSGLVAEMVPIRDFERIAEAMVDAPEAATRDPEMLLAAVRQRISRLLIAPYLGEGQVLQVLALDPEFEGIVIKSIETARAQNSSAISEPGIMRMLRAAAASGKELAASRGVKPVLAVPGSCRRAIARVIADSFAVIALEEIPDNQPTTVLGVIRPPEEAAQ</sequence>
<feature type="region of interest" description="Disordered" evidence="7">
    <location>
        <begin position="340"/>
        <end position="360"/>
    </location>
</feature>
<dbReference type="Proteomes" id="UP001557465">
    <property type="component" value="Unassembled WGS sequence"/>
</dbReference>
<dbReference type="Gene3D" id="3.40.30.60">
    <property type="entry name" value="FHIPEP family, domain 1"/>
    <property type="match status" value="1"/>
</dbReference>
<gene>
    <name evidence="9" type="ORF">AB4874_16820</name>
</gene>
<dbReference type="InterPro" id="IPR042194">
    <property type="entry name" value="FHIPEP_1"/>
</dbReference>
<feature type="transmembrane region" description="Helical" evidence="8">
    <location>
        <begin position="27"/>
        <end position="46"/>
    </location>
</feature>
<keyword evidence="3" id="KW-1003">Cell membrane</keyword>
<evidence type="ECO:0000256" key="4">
    <source>
        <dbReference type="ARBA" id="ARBA00022692"/>
    </source>
</evidence>
<keyword evidence="9" id="KW-0969">Cilium</keyword>
<feature type="transmembrane region" description="Helical" evidence="8">
    <location>
        <begin position="126"/>
        <end position="149"/>
    </location>
</feature>
<dbReference type="Gene3D" id="3.40.50.12790">
    <property type="entry name" value="FHIPEP family, domain 4"/>
    <property type="match status" value="1"/>
</dbReference>
<feature type="transmembrane region" description="Helical" evidence="8">
    <location>
        <begin position="260"/>
        <end position="280"/>
    </location>
</feature>
<dbReference type="InterPro" id="IPR001712">
    <property type="entry name" value="T3SS_FHIPEP"/>
</dbReference>